<keyword evidence="5" id="KW-0804">Transcription</keyword>
<gene>
    <name evidence="9" type="ORF">J41TS12_28130</name>
</gene>
<dbReference type="SUPFAM" id="SSF51445">
    <property type="entry name" value="(Trans)glycosidases"/>
    <property type="match status" value="1"/>
</dbReference>
<dbReference type="Pfam" id="PF02311">
    <property type="entry name" value="AraC_binding"/>
    <property type="match status" value="1"/>
</dbReference>
<evidence type="ECO:0000256" key="4">
    <source>
        <dbReference type="ARBA" id="ARBA00023125"/>
    </source>
</evidence>
<dbReference type="InterPro" id="IPR000514">
    <property type="entry name" value="Glyco_hydro_39"/>
</dbReference>
<dbReference type="Gene3D" id="1.10.10.60">
    <property type="entry name" value="Homeodomain-like"/>
    <property type="match status" value="2"/>
</dbReference>
<dbReference type="Pfam" id="PF12833">
    <property type="entry name" value="HTH_18"/>
    <property type="match status" value="1"/>
</dbReference>
<evidence type="ECO:0000256" key="5">
    <source>
        <dbReference type="ARBA" id="ARBA00023163"/>
    </source>
</evidence>
<dbReference type="Proteomes" id="UP000681162">
    <property type="component" value="Unassembled WGS sequence"/>
</dbReference>
<dbReference type="Gene3D" id="2.60.120.10">
    <property type="entry name" value="Jelly Rolls"/>
    <property type="match status" value="1"/>
</dbReference>
<name>A0A919XRL6_9BACL</name>
<organism evidence="9 10">
    <name type="scientific">Paenibacillus antibioticophila</name>
    <dbReference type="NCBI Taxonomy" id="1274374"/>
    <lineage>
        <taxon>Bacteria</taxon>
        <taxon>Bacillati</taxon>
        <taxon>Bacillota</taxon>
        <taxon>Bacilli</taxon>
        <taxon>Bacillales</taxon>
        <taxon>Paenibacillaceae</taxon>
        <taxon>Paenibacillus</taxon>
    </lineage>
</organism>
<dbReference type="SUPFAM" id="SSF46689">
    <property type="entry name" value="Homeodomain-like"/>
    <property type="match status" value="2"/>
</dbReference>
<dbReference type="GO" id="GO:0004553">
    <property type="term" value="F:hydrolase activity, hydrolyzing O-glycosyl compounds"/>
    <property type="evidence" value="ECO:0007669"/>
    <property type="project" value="InterPro"/>
</dbReference>
<dbReference type="InterPro" id="IPR014710">
    <property type="entry name" value="RmlC-like_jellyroll"/>
</dbReference>
<keyword evidence="3" id="KW-0805">Transcription regulation</keyword>
<evidence type="ECO:0000313" key="10">
    <source>
        <dbReference type="Proteomes" id="UP000681162"/>
    </source>
</evidence>
<dbReference type="PROSITE" id="PS00041">
    <property type="entry name" value="HTH_ARAC_FAMILY_1"/>
    <property type="match status" value="1"/>
</dbReference>
<dbReference type="SMART" id="SM00342">
    <property type="entry name" value="HTH_ARAC"/>
    <property type="match status" value="1"/>
</dbReference>
<evidence type="ECO:0000256" key="2">
    <source>
        <dbReference type="ARBA" id="ARBA00022801"/>
    </source>
</evidence>
<reference evidence="9 10" key="1">
    <citation type="submission" date="2021-03" db="EMBL/GenBank/DDBJ databases">
        <title>Antimicrobial resistance genes in bacteria isolated from Japanese honey, and their potential for conferring macrolide and lincosamide resistance in the American foulbrood pathogen Paenibacillus larvae.</title>
        <authorList>
            <person name="Okamoto M."/>
            <person name="Kumagai M."/>
            <person name="Kanamori H."/>
            <person name="Takamatsu D."/>
        </authorList>
    </citation>
    <scope>NUCLEOTIDE SEQUENCE [LARGE SCALE GENOMIC DNA]</scope>
    <source>
        <strain evidence="9 10">J41TS12</strain>
    </source>
</reference>
<dbReference type="SUPFAM" id="SSF51215">
    <property type="entry name" value="Regulatory protein AraC"/>
    <property type="match status" value="1"/>
</dbReference>
<dbReference type="EMBL" id="BORR01000009">
    <property type="protein sequence ID" value="GIO37952.1"/>
    <property type="molecule type" value="Genomic_DNA"/>
</dbReference>
<dbReference type="AlphaFoldDB" id="A0A919XRL6"/>
<dbReference type="InterPro" id="IPR017853">
    <property type="entry name" value="GH"/>
</dbReference>
<dbReference type="GO" id="GO:0005975">
    <property type="term" value="P:carbohydrate metabolic process"/>
    <property type="evidence" value="ECO:0007669"/>
    <property type="project" value="InterPro"/>
</dbReference>
<keyword evidence="4" id="KW-0238">DNA-binding</keyword>
<sequence length="840" mass="97510">MEFRHEIINFPKKLPIKFFLHRIGNVSRHWHQSLELIVTMKGQVDINVNNVPYQLGAGDLILINSNEVHELHSEDATMVALQIKLELLKEVVVDLKKMYFDCNTAKTNQPEMFRNIKRIVAQILQHNINASEFIDLKNASLVYELIYELCTHFSSEEQGGTRQPKEALDRLRRILDYVNSHYNEPLSLQEVAKQEFLSVPYLSKYFKKKLGLSFSEYLKDLRLHYAVNDLLNESLTIDKIAAKNGFPNVRSFVTAFGEKYGELPSIWRKKHAEEVSGSIETTKEKSVNYYQDEPHSYHEEISLFIENNLGEPLVAAPPQTYLQQLSTICQVDVNKPTVELKHHFKNFIGVSRVKEVLFADVQEALRTAQQEIGFRYIKMHGLLDDDLMVYGEDSEGKAIYNFRLIDKAFDFLLSVGLKPLVQFSFMPGKLASDLSKTVFYANMNTSPPKDMDKWNRLIETLTRHLIGRYGIREVRSWMFCVWNEPSSSNLLFGFKQDETFFSLYKNTYDTVKSIDPLLAFGGPAAFSTYNKSEDWLFSFLSFSRDHACLPDFITVHYYDIDLVPQNNHISMDKQLNLSPVTDSFRQFIDRLQKRLLEESLSDLPVYMTEWNSTVSHKDLMSDTCFKSSYVIKNITENYDRLDSFGYWLLTDMHEENRLPQQLFHGGLGLFTYNNIKKPAYHAFCFLNRLGDELVDRGEGYFITRQGRNYQILLHNYHHYDDIYANGISISISHKERYSHFPNKTKRELRLELAPLAGNYEIKHSIVNRSYGSAYDNALNLGQAADWSASDVDYLRQISIPRIEKELCFTSGILTIHTVLEPFEIRLIEISEIYEGETIHV</sequence>
<dbReference type="Gene3D" id="3.20.20.80">
    <property type="entry name" value="Glycosidases"/>
    <property type="match status" value="1"/>
</dbReference>
<dbReference type="Gene3D" id="2.60.40.1500">
    <property type="entry name" value="Glycosyl hydrolase domain, family 39"/>
    <property type="match status" value="1"/>
</dbReference>
<dbReference type="Pfam" id="PF01229">
    <property type="entry name" value="Glyco_hydro_39"/>
    <property type="match status" value="1"/>
</dbReference>
<dbReference type="GO" id="GO:0043565">
    <property type="term" value="F:sequence-specific DNA binding"/>
    <property type="evidence" value="ECO:0007669"/>
    <property type="project" value="InterPro"/>
</dbReference>
<accession>A0A919XRL6</accession>
<proteinExistence type="inferred from homology"/>
<dbReference type="InterPro" id="IPR049166">
    <property type="entry name" value="GH39_cat"/>
</dbReference>
<dbReference type="PANTHER" id="PTHR43280">
    <property type="entry name" value="ARAC-FAMILY TRANSCRIPTIONAL REGULATOR"/>
    <property type="match status" value="1"/>
</dbReference>
<evidence type="ECO:0000256" key="1">
    <source>
        <dbReference type="ARBA" id="ARBA00008875"/>
    </source>
</evidence>
<comment type="caution">
    <text evidence="9">The sequence shown here is derived from an EMBL/GenBank/DDBJ whole genome shotgun (WGS) entry which is preliminary data.</text>
</comment>
<comment type="similarity">
    <text evidence="1">Belongs to the glycosyl hydrolase 39 family.</text>
</comment>
<feature type="domain" description="HTH araC/xylS-type" evidence="8">
    <location>
        <begin position="172"/>
        <end position="270"/>
    </location>
</feature>
<evidence type="ECO:0000256" key="6">
    <source>
        <dbReference type="ARBA" id="ARBA00023295"/>
    </source>
</evidence>
<dbReference type="PANTHER" id="PTHR43280:SF2">
    <property type="entry name" value="HTH-TYPE TRANSCRIPTIONAL REGULATOR EXSA"/>
    <property type="match status" value="1"/>
</dbReference>
<dbReference type="InterPro" id="IPR018060">
    <property type="entry name" value="HTH_AraC"/>
</dbReference>
<protein>
    <recommendedName>
        <fullName evidence="8">HTH araC/xylS-type domain-containing protein</fullName>
    </recommendedName>
</protein>
<keyword evidence="2" id="KW-0378">Hydrolase</keyword>
<dbReference type="InterPro" id="IPR009057">
    <property type="entry name" value="Homeodomain-like_sf"/>
</dbReference>
<dbReference type="InterPro" id="IPR018062">
    <property type="entry name" value="HTH_AraC-typ_CS"/>
</dbReference>
<dbReference type="RefSeq" id="WP_212940167.1">
    <property type="nucleotide sequence ID" value="NZ_BORR01000009.1"/>
</dbReference>
<evidence type="ECO:0000259" key="8">
    <source>
        <dbReference type="PROSITE" id="PS01124"/>
    </source>
</evidence>
<keyword evidence="6" id="KW-0326">Glycosidase</keyword>
<evidence type="ECO:0000256" key="3">
    <source>
        <dbReference type="ARBA" id="ARBA00023015"/>
    </source>
</evidence>
<evidence type="ECO:0000313" key="9">
    <source>
        <dbReference type="EMBL" id="GIO37952.1"/>
    </source>
</evidence>
<dbReference type="PRINTS" id="PR00745">
    <property type="entry name" value="GLHYDRLASE39"/>
</dbReference>
<dbReference type="GO" id="GO:0003700">
    <property type="term" value="F:DNA-binding transcription factor activity"/>
    <property type="evidence" value="ECO:0007669"/>
    <property type="project" value="InterPro"/>
</dbReference>
<dbReference type="PROSITE" id="PS01124">
    <property type="entry name" value="HTH_ARAC_FAMILY_2"/>
    <property type="match status" value="1"/>
</dbReference>
<dbReference type="InterPro" id="IPR003313">
    <property type="entry name" value="AraC-bd"/>
</dbReference>
<feature type="active site" description="Proton donor" evidence="7">
    <location>
        <position position="484"/>
    </location>
</feature>
<evidence type="ECO:0000256" key="7">
    <source>
        <dbReference type="PIRSR" id="PIRSR600514-1"/>
    </source>
</evidence>
<dbReference type="SUPFAM" id="SSF51011">
    <property type="entry name" value="Glycosyl hydrolase domain"/>
    <property type="match status" value="1"/>
</dbReference>
<dbReference type="InterPro" id="IPR037923">
    <property type="entry name" value="HTH-like"/>
</dbReference>
<keyword evidence="10" id="KW-1185">Reference proteome</keyword>